<dbReference type="RefSeq" id="WP_008190464.1">
    <property type="nucleotide sequence ID" value="NZ_MKZR01000001.1"/>
</dbReference>
<dbReference type="GO" id="GO:0004312">
    <property type="term" value="F:fatty acid synthase activity"/>
    <property type="evidence" value="ECO:0007669"/>
    <property type="project" value="TreeGrafter"/>
</dbReference>
<dbReference type="PANTHER" id="PTHR43775">
    <property type="entry name" value="FATTY ACID SYNTHASE"/>
    <property type="match status" value="1"/>
</dbReference>
<dbReference type="EMBL" id="HQ696503">
    <property type="protein sequence ID" value="AEF01455.1"/>
    <property type="molecule type" value="Genomic_DNA"/>
</dbReference>
<keyword evidence="7" id="KW-1185">Reference proteome</keyword>
<keyword evidence="1" id="KW-0596">Phosphopantetheine</keyword>
<dbReference type="InterPro" id="IPR020806">
    <property type="entry name" value="PKS_PP-bd"/>
</dbReference>
<evidence type="ECO:0000313" key="6">
    <source>
        <dbReference type="EMBL" id="EGJ29406.1"/>
    </source>
</evidence>
<protein>
    <submittedName>
        <fullName evidence="5 6">Dehydrogenase</fullName>
    </submittedName>
</protein>
<evidence type="ECO:0000256" key="3">
    <source>
        <dbReference type="SAM" id="Phobius"/>
    </source>
</evidence>
<feature type="domain" description="Carrier" evidence="4">
    <location>
        <begin position="287"/>
        <end position="364"/>
    </location>
</feature>
<dbReference type="AlphaFoldDB" id="F4Y2B4"/>
<dbReference type="Pfam" id="PF08659">
    <property type="entry name" value="KR"/>
    <property type="match status" value="1"/>
</dbReference>
<evidence type="ECO:0000256" key="1">
    <source>
        <dbReference type="ARBA" id="ARBA00022450"/>
    </source>
</evidence>
<keyword evidence="3" id="KW-1133">Transmembrane helix</keyword>
<gene>
    <name evidence="6" type="ORF">LYNGBM3L_66090</name>
</gene>
<dbReference type="SUPFAM" id="SSF51735">
    <property type="entry name" value="NAD(P)-binding Rossmann-fold domains"/>
    <property type="match status" value="1"/>
</dbReference>
<evidence type="ECO:0000313" key="7">
    <source>
        <dbReference type="Proteomes" id="UP000003959"/>
    </source>
</evidence>
<dbReference type="InterPro" id="IPR050091">
    <property type="entry name" value="PKS_NRPS_Biosynth_Enz"/>
</dbReference>
<reference evidence="5" key="1">
    <citation type="submission" date="2010-12" db="EMBL/GenBank/DDBJ databases">
        <title>Genomic insights into the physiology and ecology of the marine filamentous cyanobacterium Moorea producens.</title>
        <authorList>
            <person name="Jones A.C."/>
            <person name="Monroe E.A."/>
            <person name="Podell S."/>
            <person name="Hess W.R."/>
            <person name="Klages S."/>
            <person name="Esquenazi E."/>
            <person name="Niessen S."/>
            <person name="Hoover H."/>
            <person name="Rothman M."/>
            <person name="Lasken R."/>
            <person name="Yates J.R.III."/>
            <person name="Reinhardt R."/>
            <person name="Kube M."/>
            <person name="Burkhart M."/>
            <person name="Allen E."/>
            <person name="Gerwick W.H."/>
            <person name="Gerwick L."/>
        </authorList>
    </citation>
    <scope>NUCLEOTIDE SEQUENCE</scope>
    <source>
        <strain evidence="5">3L</strain>
    </source>
</reference>
<dbReference type="PROSITE" id="PS50075">
    <property type="entry name" value="CARRIER"/>
    <property type="match status" value="1"/>
</dbReference>
<dbReference type="eggNOG" id="COG0300">
    <property type="taxonomic scope" value="Bacteria"/>
</dbReference>
<accession>F4Y2B4</accession>
<keyword evidence="3" id="KW-0812">Transmembrane</keyword>
<dbReference type="InterPro" id="IPR036736">
    <property type="entry name" value="ACP-like_sf"/>
</dbReference>
<dbReference type="CDD" id="cd08955">
    <property type="entry name" value="KR_2_FAS_SDR_x"/>
    <property type="match status" value="1"/>
</dbReference>
<dbReference type="EMBL" id="GL890970">
    <property type="protein sequence ID" value="EGJ29406.1"/>
    <property type="molecule type" value="Genomic_DNA"/>
</dbReference>
<reference evidence="6" key="3">
    <citation type="journal article" date="2011" name="Proc. Natl. Acad. Sci. U.S.A.">
        <title>Genomic insights into the physiology and ecology of the marine filamentous cyanobacterium Lyngbya majuscula.</title>
        <authorList>
            <person name="Jones A.C."/>
            <person name="Monroe E.A."/>
            <person name="Podell S."/>
            <person name="Hess W.R."/>
            <person name="Klages S."/>
            <person name="Esquenazi E."/>
            <person name="Niessen S."/>
            <person name="Hoover H."/>
            <person name="Rothmann M."/>
            <person name="Lasken R.S."/>
            <person name="Yates J.R.III."/>
            <person name="Reinhardt R."/>
            <person name="Kube M."/>
            <person name="Burkart M.D."/>
            <person name="Allen E.E."/>
            <person name="Dorrestein P.C."/>
            <person name="Gerwick W.H."/>
            <person name="Gerwick L."/>
        </authorList>
    </citation>
    <scope>NUCLEOTIDE SEQUENCE</scope>
    <source>
        <strain evidence="6">3L</strain>
    </source>
</reference>
<evidence type="ECO:0000313" key="5">
    <source>
        <dbReference type="EMBL" id="AEF01455.1"/>
    </source>
</evidence>
<dbReference type="SMART" id="SM00822">
    <property type="entry name" value="PKS_KR"/>
    <property type="match status" value="1"/>
</dbReference>
<keyword evidence="3" id="KW-0472">Membrane</keyword>
<dbReference type="PROSITE" id="PS00012">
    <property type="entry name" value="PHOSPHOPANTETHEINE"/>
    <property type="match status" value="1"/>
</dbReference>
<organism evidence="6 7">
    <name type="scientific">Moorena producens 3L</name>
    <dbReference type="NCBI Taxonomy" id="489825"/>
    <lineage>
        <taxon>Bacteria</taxon>
        <taxon>Bacillati</taxon>
        <taxon>Cyanobacteriota</taxon>
        <taxon>Cyanophyceae</taxon>
        <taxon>Coleofasciculales</taxon>
        <taxon>Coleofasciculaceae</taxon>
        <taxon>Moorena</taxon>
    </lineage>
</organism>
<dbReference type="GO" id="GO:0071770">
    <property type="term" value="P:DIM/DIP cell wall layer assembly"/>
    <property type="evidence" value="ECO:0007669"/>
    <property type="project" value="TreeGrafter"/>
</dbReference>
<proteinExistence type="predicted"/>
<evidence type="ECO:0000259" key="4">
    <source>
        <dbReference type="PROSITE" id="PS50075"/>
    </source>
</evidence>
<feature type="transmembrane region" description="Helical" evidence="3">
    <location>
        <begin position="20"/>
        <end position="40"/>
    </location>
</feature>
<dbReference type="PANTHER" id="PTHR43775:SF37">
    <property type="entry name" value="SI:DKEY-61P9.11"/>
    <property type="match status" value="1"/>
</dbReference>
<dbReference type="GO" id="GO:0005737">
    <property type="term" value="C:cytoplasm"/>
    <property type="evidence" value="ECO:0007669"/>
    <property type="project" value="TreeGrafter"/>
</dbReference>
<dbReference type="InterPro" id="IPR036291">
    <property type="entry name" value="NAD(P)-bd_dom_sf"/>
</dbReference>
<dbReference type="GO" id="GO:0031177">
    <property type="term" value="F:phosphopantetheine binding"/>
    <property type="evidence" value="ECO:0007669"/>
    <property type="project" value="InterPro"/>
</dbReference>
<keyword evidence="2" id="KW-0597">Phosphoprotein</keyword>
<dbReference type="Pfam" id="PF00550">
    <property type="entry name" value="PP-binding"/>
    <property type="match status" value="1"/>
</dbReference>
<dbReference type="Proteomes" id="UP000003959">
    <property type="component" value="Unassembled WGS sequence"/>
</dbReference>
<sequence length="383" mass="42207">MTQTQLADATQKPLSFRNDASYLITGGLGGLGLLVASWMVSKGAKHLVLLTRRAPDDQASQKISELEMAGAEVVVEKGDVSDFELMIEVWKRIEESNRPLAGVIHSAGMLSDGVLQNQSWSSFEQVMAPKVQGAWHLHQLTQNQPLDFFVLFSSAASLLGSPGQGNHSAANAFLDGLAHYRRAQGLPGLSIHWGAVSQVGEAAERGADVRLSKQGMGVISPTQVLESLELLISGSDVEVGVVPIEWSGWQERVAQWPFLADWSEITTSIATKDNRLLEQLKSVSFMEREKILISHIQNKAARVLAMKNNLIDIHKPLNKMGLDSLMSIELRNQIQSELEVDVPITKFMEGITIADLSNQLNQQLNQSDRTDNIKKKNWIEVEL</sequence>
<name>F4Y2B4_9CYAN</name>
<reference evidence="7" key="2">
    <citation type="journal article" date="2011" name="Proc. Natl. Acad. Sci. U.S.A.">
        <title>Genomic insights into the physiology and ecology of the marine filamentous cyanobacterium Lyngbya majuscula.</title>
        <authorList>
            <person name="Jones A.C."/>
            <person name="Monroe E.A."/>
            <person name="Podell S."/>
            <person name="Hess W.R."/>
            <person name="Klages S."/>
            <person name="Esquenazi E."/>
            <person name="Niessen S."/>
            <person name="Hoover H."/>
            <person name="Rothmann M."/>
            <person name="Lasken R.S."/>
            <person name="Yates J.R.III."/>
            <person name="Reinhardt R."/>
            <person name="Kube M."/>
            <person name="Burkart M.D."/>
            <person name="Allen E.E."/>
            <person name="Dorrestein P.C."/>
            <person name="Gerwick W.H."/>
            <person name="Gerwick L."/>
        </authorList>
    </citation>
    <scope>NUCLEOTIDE SEQUENCE [LARGE SCALE GENOMIC DNA]</scope>
    <source>
        <strain evidence="7">3L</strain>
    </source>
</reference>
<dbReference type="GO" id="GO:0006633">
    <property type="term" value="P:fatty acid biosynthetic process"/>
    <property type="evidence" value="ECO:0007669"/>
    <property type="project" value="TreeGrafter"/>
</dbReference>
<dbReference type="SUPFAM" id="SSF47336">
    <property type="entry name" value="ACP-like"/>
    <property type="match status" value="1"/>
</dbReference>
<dbReference type="Gene3D" id="3.40.50.720">
    <property type="entry name" value="NAD(P)-binding Rossmann-like Domain"/>
    <property type="match status" value="1"/>
</dbReference>
<dbReference type="InterPro" id="IPR009081">
    <property type="entry name" value="PP-bd_ACP"/>
</dbReference>
<evidence type="ECO:0000256" key="2">
    <source>
        <dbReference type="ARBA" id="ARBA00022553"/>
    </source>
</evidence>
<dbReference type="InterPro" id="IPR013968">
    <property type="entry name" value="PKS_KR"/>
</dbReference>
<dbReference type="GO" id="GO:0005886">
    <property type="term" value="C:plasma membrane"/>
    <property type="evidence" value="ECO:0007669"/>
    <property type="project" value="TreeGrafter"/>
</dbReference>
<dbReference type="InterPro" id="IPR006162">
    <property type="entry name" value="Ppantetheine_attach_site"/>
</dbReference>
<dbReference type="HOGENOM" id="CLU_000022_54_1_3"/>
<dbReference type="Gene3D" id="1.10.1200.10">
    <property type="entry name" value="ACP-like"/>
    <property type="match status" value="1"/>
</dbReference>
<dbReference type="InterPro" id="IPR057326">
    <property type="entry name" value="KR_dom"/>
</dbReference>
<dbReference type="SMART" id="SM00823">
    <property type="entry name" value="PKS_PP"/>
    <property type="match status" value="1"/>
</dbReference>